<dbReference type="InterPro" id="IPR000048">
    <property type="entry name" value="IQ_motif_EF-hand-BS"/>
</dbReference>
<dbReference type="SUPFAM" id="SSF143885">
    <property type="entry name" value="RGC domain-like"/>
    <property type="match status" value="1"/>
</dbReference>
<dbReference type="GO" id="GO:1903479">
    <property type="term" value="P:mitotic actomyosin contractile ring assembly actin filament organization"/>
    <property type="evidence" value="ECO:0007669"/>
    <property type="project" value="TreeGrafter"/>
</dbReference>
<dbReference type="PANTHER" id="PTHR14149:SF14">
    <property type="entry name" value="CALPONIN-HOMOLOGY (CH) DOMAIN-CONTAINING PROTEIN"/>
    <property type="match status" value="1"/>
</dbReference>
<proteinExistence type="predicted"/>
<evidence type="ECO:0000256" key="1">
    <source>
        <dbReference type="SAM" id="Coils"/>
    </source>
</evidence>
<evidence type="ECO:0000256" key="2">
    <source>
        <dbReference type="SAM" id="MobiDB-lite"/>
    </source>
</evidence>
<dbReference type="CDD" id="cd05127">
    <property type="entry name" value="RasGAP_IQGAP_like"/>
    <property type="match status" value="1"/>
</dbReference>
<dbReference type="Pfam" id="PF00612">
    <property type="entry name" value="IQ"/>
    <property type="match status" value="4"/>
</dbReference>
<accession>A0AAV2QBW0</accession>
<dbReference type="Gene3D" id="1.10.506.10">
    <property type="entry name" value="GTPase Activation - p120gap, domain 1"/>
    <property type="match status" value="1"/>
</dbReference>
<feature type="coiled-coil region" evidence="1">
    <location>
        <begin position="1143"/>
        <end position="1170"/>
    </location>
</feature>
<dbReference type="GO" id="GO:0005938">
    <property type="term" value="C:cell cortex"/>
    <property type="evidence" value="ECO:0007669"/>
    <property type="project" value="TreeGrafter"/>
</dbReference>
<dbReference type="Proteomes" id="UP001497623">
    <property type="component" value="Unassembled WGS sequence"/>
</dbReference>
<dbReference type="InterPro" id="IPR001936">
    <property type="entry name" value="RasGAP_dom"/>
</dbReference>
<evidence type="ECO:0000313" key="5">
    <source>
        <dbReference type="Proteomes" id="UP001497623"/>
    </source>
</evidence>
<gene>
    <name evidence="4" type="ORF">MNOR_LOCUS9409</name>
</gene>
<feature type="region of interest" description="Disordered" evidence="2">
    <location>
        <begin position="564"/>
        <end position="587"/>
    </location>
</feature>
<dbReference type="Pfam" id="PF00616">
    <property type="entry name" value="RasGAP"/>
    <property type="match status" value="1"/>
</dbReference>
<dbReference type="GO" id="GO:0005096">
    <property type="term" value="F:GTPase activator activity"/>
    <property type="evidence" value="ECO:0007669"/>
    <property type="project" value="TreeGrafter"/>
</dbReference>
<reference evidence="4 5" key="1">
    <citation type="submission" date="2024-05" db="EMBL/GenBank/DDBJ databases">
        <authorList>
            <person name="Wallberg A."/>
        </authorList>
    </citation>
    <scope>NUCLEOTIDE SEQUENCE [LARGE SCALE GENOMIC DNA]</scope>
</reference>
<dbReference type="InterPro" id="IPR000593">
    <property type="entry name" value="RasGAP_C"/>
</dbReference>
<name>A0AAV2QBW0_MEGNR</name>
<evidence type="ECO:0000313" key="4">
    <source>
        <dbReference type="EMBL" id="CAL4074100.1"/>
    </source>
</evidence>
<dbReference type="InterPro" id="IPR008936">
    <property type="entry name" value="Rho_GTPase_activation_prot"/>
</dbReference>
<dbReference type="PROSITE" id="PS50018">
    <property type="entry name" value="RAS_GTPASE_ACTIV_2"/>
    <property type="match status" value="1"/>
</dbReference>
<protein>
    <recommendedName>
        <fullName evidence="3">Ras-GAP domain-containing protein</fullName>
    </recommendedName>
</protein>
<feature type="compositionally biased region" description="Polar residues" evidence="2">
    <location>
        <begin position="564"/>
        <end position="576"/>
    </location>
</feature>
<dbReference type="Gene3D" id="1.20.5.190">
    <property type="match status" value="2"/>
</dbReference>
<dbReference type="SUPFAM" id="SSF48350">
    <property type="entry name" value="GTPase activation domain, GAP"/>
    <property type="match status" value="1"/>
</dbReference>
<dbReference type="FunFam" id="1.10.506.10:FF:000004">
    <property type="entry name" value="IQ motif containing GTPase activating protein 1"/>
    <property type="match status" value="1"/>
</dbReference>
<keyword evidence="1" id="KW-0175">Coiled coil</keyword>
<keyword evidence="5" id="KW-1185">Reference proteome</keyword>
<dbReference type="Pfam" id="PF03836">
    <property type="entry name" value="RasGAP_C"/>
    <property type="match status" value="1"/>
</dbReference>
<comment type="caution">
    <text evidence="4">The sequence shown here is derived from an EMBL/GenBank/DDBJ whole genome shotgun (WGS) entry which is preliminary data.</text>
</comment>
<evidence type="ECO:0000259" key="3">
    <source>
        <dbReference type="PROSITE" id="PS50018"/>
    </source>
</evidence>
<organism evidence="4 5">
    <name type="scientific">Meganyctiphanes norvegica</name>
    <name type="common">Northern krill</name>
    <name type="synonym">Thysanopoda norvegica</name>
    <dbReference type="NCBI Taxonomy" id="48144"/>
    <lineage>
        <taxon>Eukaryota</taxon>
        <taxon>Metazoa</taxon>
        <taxon>Ecdysozoa</taxon>
        <taxon>Arthropoda</taxon>
        <taxon>Crustacea</taxon>
        <taxon>Multicrustacea</taxon>
        <taxon>Malacostraca</taxon>
        <taxon>Eumalacostraca</taxon>
        <taxon>Eucarida</taxon>
        <taxon>Euphausiacea</taxon>
        <taxon>Euphausiidae</taxon>
        <taxon>Meganyctiphanes</taxon>
    </lineage>
</organism>
<dbReference type="PROSITE" id="PS50096">
    <property type="entry name" value="IQ"/>
    <property type="match status" value="3"/>
</dbReference>
<dbReference type="PANTHER" id="PTHR14149">
    <property type="entry name" value="RAS GTPASE-ACTIVATING PROTEIN WITH IQ MOTIF"/>
    <property type="match status" value="1"/>
</dbReference>
<dbReference type="EMBL" id="CAXKWB010004545">
    <property type="protein sequence ID" value="CAL4074100.1"/>
    <property type="molecule type" value="Genomic_DNA"/>
</dbReference>
<dbReference type="SMART" id="SM00323">
    <property type="entry name" value="RasGAP"/>
    <property type="match status" value="1"/>
</dbReference>
<sequence length="1298" mass="148575">MYNQLHAPIMVNQAMISKCLDDLNQSLVSGTPSSTLEALKALPLASQLPPLIDIAASLYHEEMGANRADAGEDLGLKDVKSGVQFLNAISRVNRSIDTYEAKDIWKYLAAPNVHLQGVEENNSQEYHTVMTAMKQQKIASRDPCLFLTYFDLQTLIDEVNAKMQEANSKVGVLMNVNKCVSEGDIPGIMAALSHKALELSREPSQHDAVHYYQLFKILHSAKREMLGEKAAELWLEDIQEVVDAVARNAKEAMQIAQILSQINKNASNRDDKALYNTLKNPILAFLKLQRSYLSQTVEQLLKIQQERASKASKPFSYWITYEVSDTSKVFLNLEDGTYQWSTPSNFNTKTEYLTFVDVGESEAFVIRQAHHDQTVENMVVRLQAVCRGKLLRQKLKSYNTAAVKIQAWWRMIRQKKMYVMYRQALKMWEPRIIVLQRAVRAWLHRRRLKLLTKYFAKHENYVIVLQRAWRVHRARQDLQALTQCQNPPLSIIRKFLHLLDVSDIDFEEVNRLQRLKNEMVQTIRRTHQMEDQVDGLDVKIGLLVHNRINLQELLPVDKENMNPNISGNTLGKGKNSTMRKSKRGSKENIKVGTIRSQKGLKALTKESREKLINYQHLFYLLQTQPHYLATLIFAIPPGKTTKFIENVIFTLYNYGANDRDNYLLLKLFKTALEEEIRSKVLRMSDIASGNPLVVKMIVAFNRKGHGQAALRDMLGPLINKVMEDKNMHIHTNPIDIYKSWVNQMEMQSGQASGLPYVVTQEQALQYPEVQERLKQAINTLKEITSSFCVKITNSRHMIPYAMLFMAKVMRSALQNRFPHIAEKEILKVVGNLVYYRYINSAIVAPDAFDIVNVSPDQKLSNNQRRNLASIAKILQFAASKKGFGEEACHLTCLNPFIVECHEKFKDFFRQCCEVEDPETVYNVTQYSEATLISKPTVYITHQEIVETHQLLLDHEEILAPDCNDTLHTLLSCLGDRPSVESLTPENGNSSGHTEICLALTNKFEVPENTEEKESKDPNKMFTRTKQLLIDVINCVPGKKVSDMATCPTLAPQEQKYRAIMSTRSAQQQQAKLNNTTLNNNSPMPIDNNRVSLHEVKTRLSHNLRRLETQGQATKTDNYQSLLTSIGNDIINQKQIRMSRKTELQRHLLTARQLEEKEKFYKEQMQSYQTYLSTCLGNIAARNKNVHAAISDKKNKSKNIIKCTAIKLKEKGVLLEIEELPDVQLKNVLFEISPLAQTGVFHVQVKFMGVAMELVTVDIQELLQLQYEGVTVSNMFRKVKVNVNLLIHLLNAKFYKKKK</sequence>
<feature type="domain" description="Ras-GAP" evidence="3">
    <location>
        <begin position="659"/>
        <end position="879"/>
    </location>
</feature>
<dbReference type="SMART" id="SM00015">
    <property type="entry name" value="IQ"/>
    <property type="match status" value="4"/>
</dbReference>
<dbReference type="GO" id="GO:0005516">
    <property type="term" value="F:calmodulin binding"/>
    <property type="evidence" value="ECO:0007669"/>
    <property type="project" value="TreeGrafter"/>
</dbReference>
<dbReference type="GO" id="GO:0051015">
    <property type="term" value="F:actin filament binding"/>
    <property type="evidence" value="ECO:0007669"/>
    <property type="project" value="TreeGrafter"/>
</dbReference>